<proteinExistence type="predicted"/>
<evidence type="ECO:0008006" key="4">
    <source>
        <dbReference type="Google" id="ProtNLM"/>
    </source>
</evidence>
<organism evidence="2 3">
    <name type="scientific">Centaurea solstitialis</name>
    <name type="common">yellow star-thistle</name>
    <dbReference type="NCBI Taxonomy" id="347529"/>
    <lineage>
        <taxon>Eukaryota</taxon>
        <taxon>Viridiplantae</taxon>
        <taxon>Streptophyta</taxon>
        <taxon>Embryophyta</taxon>
        <taxon>Tracheophyta</taxon>
        <taxon>Spermatophyta</taxon>
        <taxon>Magnoliopsida</taxon>
        <taxon>eudicotyledons</taxon>
        <taxon>Gunneridae</taxon>
        <taxon>Pentapetalae</taxon>
        <taxon>asterids</taxon>
        <taxon>campanulids</taxon>
        <taxon>Asterales</taxon>
        <taxon>Asteraceae</taxon>
        <taxon>Carduoideae</taxon>
        <taxon>Cardueae</taxon>
        <taxon>Centaureinae</taxon>
        <taxon>Centaurea</taxon>
    </lineage>
</organism>
<dbReference type="InterPro" id="IPR039619">
    <property type="entry name" value="MAKR2/5"/>
</dbReference>
<feature type="region of interest" description="Disordered" evidence="1">
    <location>
        <begin position="251"/>
        <end position="289"/>
    </location>
</feature>
<feature type="compositionally biased region" description="Basic and acidic residues" evidence="1">
    <location>
        <begin position="325"/>
        <end position="334"/>
    </location>
</feature>
<name>A0AA38W6Y2_9ASTR</name>
<gene>
    <name evidence="2" type="ORF">OSB04_026120</name>
</gene>
<dbReference type="EMBL" id="JARYMX010000007">
    <property type="protein sequence ID" value="KAJ9539614.1"/>
    <property type="molecule type" value="Genomic_DNA"/>
</dbReference>
<comment type="caution">
    <text evidence="2">The sequence shown here is derived from an EMBL/GenBank/DDBJ whole genome shotgun (WGS) entry which is preliminary data.</text>
</comment>
<keyword evidence="3" id="KW-1185">Reference proteome</keyword>
<feature type="compositionally biased region" description="Polar residues" evidence="1">
    <location>
        <begin position="302"/>
        <end position="317"/>
    </location>
</feature>
<evidence type="ECO:0000313" key="2">
    <source>
        <dbReference type="EMBL" id="KAJ9539614.1"/>
    </source>
</evidence>
<feature type="compositionally biased region" description="Basic and acidic residues" evidence="1">
    <location>
        <begin position="208"/>
        <end position="217"/>
    </location>
</feature>
<feature type="compositionally biased region" description="Low complexity" evidence="1">
    <location>
        <begin position="256"/>
        <end position="271"/>
    </location>
</feature>
<accession>A0AA38W6Y2</accession>
<dbReference type="PANTHER" id="PTHR33929:SF15">
    <property type="entry name" value="MEMBRANE-ASSOCIATED KINASE REGULATOR 2_5"/>
    <property type="match status" value="1"/>
</dbReference>
<evidence type="ECO:0000313" key="3">
    <source>
        <dbReference type="Proteomes" id="UP001172457"/>
    </source>
</evidence>
<feature type="region of interest" description="Disordered" evidence="1">
    <location>
        <begin position="302"/>
        <end position="334"/>
    </location>
</feature>
<reference evidence="2" key="1">
    <citation type="submission" date="2023-03" db="EMBL/GenBank/DDBJ databases">
        <title>Chromosome-scale reference genome and RAD-based genetic map of yellow starthistle (Centaurea solstitialis) reveal putative structural variation and QTLs associated with invader traits.</title>
        <authorList>
            <person name="Reatini B."/>
            <person name="Cang F.A."/>
            <person name="Jiang Q."/>
            <person name="Mckibben M.T.W."/>
            <person name="Barker M.S."/>
            <person name="Rieseberg L.H."/>
            <person name="Dlugosch K.M."/>
        </authorList>
    </citation>
    <scope>NUCLEOTIDE SEQUENCE</scope>
    <source>
        <strain evidence="2">CAN-66</strain>
        <tissue evidence="2">Leaf</tissue>
    </source>
</reference>
<dbReference type="GO" id="GO:0005886">
    <property type="term" value="C:plasma membrane"/>
    <property type="evidence" value="ECO:0007669"/>
    <property type="project" value="InterPro"/>
</dbReference>
<dbReference type="Proteomes" id="UP001172457">
    <property type="component" value="Chromosome 7"/>
</dbReference>
<dbReference type="PANTHER" id="PTHR33929">
    <property type="entry name" value="MEMBRANE-ASSOCIATED KINASE REGULATOR 2-RELATED"/>
    <property type="match status" value="1"/>
</dbReference>
<protein>
    <recommendedName>
        <fullName evidence="4">Membrane-associated kinase regulator 2</fullName>
    </recommendedName>
</protein>
<sequence>MDVFSLLKFWRNAGIGDPITAVGDFDFPADDDEGSFFDLVFTKSNDLEDIDSQSPTVSVISDFQSDHYNQQQLSKMDGAESNKSNSHSIFFNNNNKSKVLPLDSSSSSTSKTTPRSPFRVLMLGFQNGKTRSDNNNNKKEEEEEEMKCEIEEVTISSLLKRDNSLRNKIRNEKVLDHDRISSKRFSKDVVVKYLNLIKPLYVKASKRSSNEKVRSSSDHSPMPSPATVSIFSPRKEEKPVGRTVLFKEVRKHLGKSRSSSSSSSFAVSGKSIPSPAARRDDSALQQQDGIQSAILHCKKSYNSPSQGCNVLSRSGSAPSHGPRISIDEEKRCSI</sequence>
<feature type="region of interest" description="Disordered" evidence="1">
    <location>
        <begin position="205"/>
        <end position="234"/>
    </location>
</feature>
<dbReference type="AlphaFoldDB" id="A0AA38W6Y2"/>
<evidence type="ECO:0000256" key="1">
    <source>
        <dbReference type="SAM" id="MobiDB-lite"/>
    </source>
</evidence>